<dbReference type="AlphaFoldDB" id="A0A540RA32"/>
<sequence length="265" mass="28435">MAQPDDLVLYAFRAPVKDAARPEHMGYAWDNGWRYGDVVYSQAGPYASWSAKVRERLAVAGARVARPVLATNGRHTVGGWKATKFVEGQLARRVDETAQLGLRVEEALATAMVQFSGLILPAQRDDVFARAELAAWEETGEAYSATEAELADAPVLGVGHADLLATTIFAGANPPTIVDIVPTAAPRPRGYTTALVCVDGLINDAVDPGICDRFAYIAGFDHLLLRAAAYRRHVNNLHPAASANTRAKISEVEDLLVSRVSGTLA</sequence>
<organism evidence="1 2">
    <name type="scientific">Corynebacterium phoceense</name>
    <dbReference type="NCBI Taxonomy" id="1686286"/>
    <lineage>
        <taxon>Bacteria</taxon>
        <taxon>Bacillati</taxon>
        <taxon>Actinomycetota</taxon>
        <taxon>Actinomycetes</taxon>
        <taxon>Mycobacteriales</taxon>
        <taxon>Corynebacteriaceae</taxon>
        <taxon>Corynebacterium</taxon>
    </lineage>
</organism>
<protein>
    <recommendedName>
        <fullName evidence="3">TIGR02569 family protein</fullName>
    </recommendedName>
</protein>
<name>A0A540RA32_9CORY</name>
<dbReference type="EMBL" id="VHIR01000003">
    <property type="protein sequence ID" value="TQE44234.1"/>
    <property type="molecule type" value="Genomic_DNA"/>
</dbReference>
<accession>A0A540RA32</accession>
<dbReference type="Proteomes" id="UP000318080">
    <property type="component" value="Unassembled WGS sequence"/>
</dbReference>
<evidence type="ECO:0000313" key="1">
    <source>
        <dbReference type="EMBL" id="TQE44234.1"/>
    </source>
</evidence>
<dbReference type="GeneID" id="79852240"/>
<dbReference type="RefSeq" id="WP_066511693.1">
    <property type="nucleotide sequence ID" value="NZ_JADPQA010000009.1"/>
</dbReference>
<evidence type="ECO:0000313" key="2">
    <source>
        <dbReference type="Proteomes" id="UP000318080"/>
    </source>
</evidence>
<keyword evidence="2" id="KW-1185">Reference proteome</keyword>
<evidence type="ECO:0008006" key="3">
    <source>
        <dbReference type="Google" id="ProtNLM"/>
    </source>
</evidence>
<comment type="caution">
    <text evidence="1">The sequence shown here is derived from an EMBL/GenBank/DDBJ whole genome shotgun (WGS) entry which is preliminary data.</text>
</comment>
<reference evidence="1 2" key="1">
    <citation type="submission" date="2019-06" db="EMBL/GenBank/DDBJ databases">
        <title>Draft genome of C. phoceense Strain 272.</title>
        <authorList>
            <person name="Pacheco L.G.C."/>
            <person name="Barberis C.M."/>
            <person name="Almuzara M.N."/>
            <person name="Traglia G.M."/>
            <person name="Santos C.S."/>
            <person name="Rocha D.J.P.G."/>
            <person name="Aguiar E.R.G.R."/>
            <person name="Vay C.A."/>
        </authorList>
    </citation>
    <scope>NUCLEOTIDE SEQUENCE [LARGE SCALE GENOMIC DNA]</scope>
    <source>
        <strain evidence="1 2">272</strain>
    </source>
</reference>
<proteinExistence type="predicted"/>
<dbReference type="STRING" id="1686286.GCA_900092335_00937"/>
<gene>
    <name evidence="1" type="ORF">EJK80_03655</name>
</gene>